<evidence type="ECO:0000313" key="1">
    <source>
        <dbReference type="Proteomes" id="UP000887580"/>
    </source>
</evidence>
<protein>
    <submittedName>
        <fullName evidence="2">Uncharacterized protein</fullName>
    </submittedName>
</protein>
<organism evidence="1 2">
    <name type="scientific">Panagrolaimus sp. PS1159</name>
    <dbReference type="NCBI Taxonomy" id="55785"/>
    <lineage>
        <taxon>Eukaryota</taxon>
        <taxon>Metazoa</taxon>
        <taxon>Ecdysozoa</taxon>
        <taxon>Nematoda</taxon>
        <taxon>Chromadorea</taxon>
        <taxon>Rhabditida</taxon>
        <taxon>Tylenchina</taxon>
        <taxon>Panagrolaimomorpha</taxon>
        <taxon>Panagrolaimoidea</taxon>
        <taxon>Panagrolaimidae</taxon>
        <taxon>Panagrolaimus</taxon>
    </lineage>
</organism>
<name>A0AC35GDA0_9BILA</name>
<reference evidence="2" key="1">
    <citation type="submission" date="2022-11" db="UniProtKB">
        <authorList>
            <consortium name="WormBaseParasite"/>
        </authorList>
    </citation>
    <scope>IDENTIFICATION</scope>
</reference>
<accession>A0AC35GDA0</accession>
<evidence type="ECO:0000313" key="2">
    <source>
        <dbReference type="WBParaSite" id="PS1159_v2.g3762.t1"/>
    </source>
</evidence>
<sequence>MTWTRLTTKLLPKRAVPRLRNPPKQCYLKPDVEANRNKETISSTFLSIGIYDNESAKSFIERLLPGERDLLNDIIVRKREEELIEQTKDSEEVHHEDLVHLWWVNCIPFTGYGFFDNSLMIFFGSSFDRTIGLYVGISIMAAAALGNIVSNLFGIGLVVYVEKFLLRYFNLRSPVLSIKQSNHWSVSFVSNLGKICGLLFGCTLGMFPLLFYDSPERPPPPRCIEADENDAETTELELKEHDFSAKIDHLDNVAKTLNSDLFKEYEQFRKDWQFLSATAKLLNDEPEIIEIDDD</sequence>
<proteinExistence type="predicted"/>
<dbReference type="Proteomes" id="UP000887580">
    <property type="component" value="Unplaced"/>
</dbReference>
<dbReference type="WBParaSite" id="PS1159_v2.g3762.t1">
    <property type="protein sequence ID" value="PS1159_v2.g3762.t1"/>
    <property type="gene ID" value="PS1159_v2.g3762"/>
</dbReference>